<organism evidence="6 7">
    <name type="scientific">Paraflavitalea soli</name>
    <dbReference type="NCBI Taxonomy" id="2315862"/>
    <lineage>
        <taxon>Bacteria</taxon>
        <taxon>Pseudomonadati</taxon>
        <taxon>Bacteroidota</taxon>
        <taxon>Chitinophagia</taxon>
        <taxon>Chitinophagales</taxon>
        <taxon>Chitinophagaceae</taxon>
        <taxon>Paraflavitalea</taxon>
    </lineage>
</organism>
<evidence type="ECO:0000313" key="7">
    <source>
        <dbReference type="Proteomes" id="UP000263900"/>
    </source>
</evidence>
<protein>
    <submittedName>
        <fullName evidence="6">DUF1553 domain-containing protein</fullName>
    </submittedName>
</protein>
<dbReference type="InterPro" id="IPR009056">
    <property type="entry name" value="Cyt_c-like_dom"/>
</dbReference>
<keyword evidence="1 4" id="KW-0349">Heme</keyword>
<dbReference type="InterPro" id="IPR022655">
    <property type="entry name" value="DUF1553"/>
</dbReference>
<dbReference type="PROSITE" id="PS51007">
    <property type="entry name" value="CYTC"/>
    <property type="match status" value="1"/>
</dbReference>
<sequence length="909" mass="103230">MIAPALKKTLLVIAVLLVAILVFTFSTRSRAIDFNTEVKPIFNKKCISCHGGVKRQGGFSLLFRSEALANTESGKPAIIPGHPDQSDMIRRLTLKDPEERMPYKHEPLTEAEISTLTAWVKQGAVWGDHWAYVPVKEPTVPATAYPGARNGIDHYIYEQLEAASLKPSPEADKATLLRRVSLDLTGMPATEAVAQRFLQSKAPNAYDELVDTLLASPHFGEKWAAVWLDLARYSDTKGYERDAGRNIWRYRDWLIQAFNADKPYDVFLTEQIAGDLLPDPSDEQYIATAFHRNTMTNDEGGTDNEEFRTSAVLDRVNTTWEGVMGTTFACVQCHSHPYDPFTHDEYYKFMAFFNDTRDEDTYEDYPLLRHFTDSMKQELATMVNWATKYSSKEVASQWERFVKTWEPSIHSLTADVLVNSALADTKWLTCRNHAIARLNKVNLQDKTQLLIRYSTGLKDGILCLRLDSATGPIIKKIVLPPTQGWQINRFELPATAGVHPLYLTYSSNSLKEPEASGVTFDWFHFTAPFPGKGQPGYAENEARWWGLLNKGVSSTPIMMDNPADMHRTSQVFERGNWLVKGKTVTPDVPHALNPFPVKAPRNRLGLAMWLTQDDNPLTARTMVNRIWEQFFGSGLAETLEDLGTQGIQPTHRELLDYLSYELMHQYKWSLKKLMREIVLSATYRQDSKTNPQLQEKDPYNKLYARGARVRLSAEQVRDQALCISGLMSATMYGPAVFPFQPDGIWLSPWNGAQWRNATGDNAHRRAIYTYWKRTAPYPSMITFDGALREVCTSRRIRTNTPLQALVTLNDEAYLEMARHLAYRMQQQAGNNVKQQISKGYELAMYKPITETRLAILSKLYQEALQTYQQDKDKTCAIIGEMNEHNNPETAALVVTANAMLNLDELITKN</sequence>
<evidence type="ECO:0000256" key="1">
    <source>
        <dbReference type="ARBA" id="ARBA00022617"/>
    </source>
</evidence>
<dbReference type="PANTHER" id="PTHR35889">
    <property type="entry name" value="CYCLOINULO-OLIGOSACCHARIDE FRUCTANOTRANSFERASE-RELATED"/>
    <property type="match status" value="1"/>
</dbReference>
<dbReference type="InterPro" id="IPR011444">
    <property type="entry name" value="DUF1549"/>
</dbReference>
<accession>A0A3B7MWF5</accession>
<dbReference type="InterPro" id="IPR008979">
    <property type="entry name" value="Galactose-bd-like_sf"/>
</dbReference>
<dbReference type="SUPFAM" id="SSF49785">
    <property type="entry name" value="Galactose-binding domain-like"/>
    <property type="match status" value="1"/>
</dbReference>
<evidence type="ECO:0000259" key="5">
    <source>
        <dbReference type="PROSITE" id="PS51007"/>
    </source>
</evidence>
<evidence type="ECO:0000313" key="6">
    <source>
        <dbReference type="EMBL" id="AXY77326.1"/>
    </source>
</evidence>
<dbReference type="PANTHER" id="PTHR35889:SF3">
    <property type="entry name" value="F-BOX DOMAIN-CONTAINING PROTEIN"/>
    <property type="match status" value="1"/>
</dbReference>
<dbReference type="KEGG" id="pseg:D3H65_26560"/>
<dbReference type="Proteomes" id="UP000263900">
    <property type="component" value="Chromosome"/>
</dbReference>
<gene>
    <name evidence="6" type="ORF">D3H65_26560</name>
</gene>
<dbReference type="GO" id="GO:0020037">
    <property type="term" value="F:heme binding"/>
    <property type="evidence" value="ECO:0007669"/>
    <property type="project" value="InterPro"/>
</dbReference>
<dbReference type="InterPro" id="IPR011429">
    <property type="entry name" value="Cyt_c_Planctomycete-type"/>
</dbReference>
<feature type="domain" description="Cytochrome c" evidence="5">
    <location>
        <begin position="33"/>
        <end position="124"/>
    </location>
</feature>
<dbReference type="OrthoDB" id="1450284at2"/>
<dbReference type="Pfam" id="PF07587">
    <property type="entry name" value="PSD1"/>
    <property type="match status" value="1"/>
</dbReference>
<dbReference type="Gene3D" id="1.10.760.10">
    <property type="entry name" value="Cytochrome c-like domain"/>
    <property type="match status" value="1"/>
</dbReference>
<name>A0A3B7MWF5_9BACT</name>
<dbReference type="AlphaFoldDB" id="A0A3B7MWF5"/>
<reference evidence="6 7" key="1">
    <citation type="submission" date="2018-09" db="EMBL/GenBank/DDBJ databases">
        <title>Genome sequencing of strain 6GH32-13.</title>
        <authorList>
            <person name="Weon H.-Y."/>
            <person name="Heo J."/>
            <person name="Kwon S.-W."/>
        </authorList>
    </citation>
    <scope>NUCLEOTIDE SEQUENCE [LARGE SCALE GENOMIC DNA]</scope>
    <source>
        <strain evidence="6 7">5GH32-13</strain>
    </source>
</reference>
<evidence type="ECO:0000256" key="2">
    <source>
        <dbReference type="ARBA" id="ARBA00022723"/>
    </source>
</evidence>
<evidence type="ECO:0000256" key="4">
    <source>
        <dbReference type="PROSITE-ProRule" id="PRU00433"/>
    </source>
</evidence>
<dbReference type="RefSeq" id="WP_119053202.1">
    <property type="nucleotide sequence ID" value="NZ_CP032157.1"/>
</dbReference>
<dbReference type="Gene3D" id="2.60.120.260">
    <property type="entry name" value="Galactose-binding domain-like"/>
    <property type="match status" value="1"/>
</dbReference>
<evidence type="ECO:0000256" key="3">
    <source>
        <dbReference type="ARBA" id="ARBA00023004"/>
    </source>
</evidence>
<keyword evidence="3 4" id="KW-0408">Iron</keyword>
<dbReference type="SUPFAM" id="SSF46626">
    <property type="entry name" value="Cytochrome c"/>
    <property type="match status" value="1"/>
</dbReference>
<proteinExistence type="predicted"/>
<keyword evidence="2 4" id="KW-0479">Metal-binding</keyword>
<dbReference type="Pfam" id="PF07635">
    <property type="entry name" value="PSCyt1"/>
    <property type="match status" value="1"/>
</dbReference>
<dbReference type="GO" id="GO:0009055">
    <property type="term" value="F:electron transfer activity"/>
    <property type="evidence" value="ECO:0007669"/>
    <property type="project" value="InterPro"/>
</dbReference>
<dbReference type="InterPro" id="IPR036909">
    <property type="entry name" value="Cyt_c-like_dom_sf"/>
</dbReference>
<keyword evidence="7" id="KW-1185">Reference proteome</keyword>
<dbReference type="Pfam" id="PF07583">
    <property type="entry name" value="PSCyt2"/>
    <property type="match status" value="1"/>
</dbReference>
<dbReference type="CDD" id="cd04084">
    <property type="entry name" value="CBM6_xylanase-like"/>
    <property type="match status" value="1"/>
</dbReference>
<dbReference type="EMBL" id="CP032157">
    <property type="protein sequence ID" value="AXY77326.1"/>
    <property type="molecule type" value="Genomic_DNA"/>
</dbReference>
<dbReference type="GO" id="GO:0046872">
    <property type="term" value="F:metal ion binding"/>
    <property type="evidence" value="ECO:0007669"/>
    <property type="project" value="UniProtKB-KW"/>
</dbReference>